<evidence type="ECO:0000313" key="2">
    <source>
        <dbReference type="EMBL" id="JAO05159.1"/>
    </source>
</evidence>
<sequence length="115" mass="13164">MRTAHPTLIAKLVNITIQQAVLNRLKPDASILAGSTDRTKGLQTAPSSRMRKQERRMGRVVRVEWEQESTTAASVTRHKHHQNQRDRFRALSREWGKELSREGCSGREHNGTRLP</sequence>
<feature type="non-terminal residue" evidence="2">
    <location>
        <position position="115"/>
    </location>
</feature>
<protein>
    <submittedName>
        <fullName evidence="2">PPUP9277</fullName>
    </submittedName>
</protein>
<accession>A0A0S7EJ71</accession>
<name>A0A0S7EJ71_9TELE</name>
<evidence type="ECO:0000256" key="1">
    <source>
        <dbReference type="SAM" id="MobiDB-lite"/>
    </source>
</evidence>
<dbReference type="AlphaFoldDB" id="A0A0S7EJ71"/>
<reference evidence="2" key="1">
    <citation type="submission" date="2014-12" db="EMBL/GenBank/DDBJ databases">
        <title>Parallel Evolution in Life History Adaptation Evident in the Tissue-Specific Poeciliopsis prolifica transcriptome.</title>
        <authorList>
            <person name="Jue N.K."/>
            <person name="Foley R.J."/>
            <person name="Obergfell C."/>
            <person name="Reznick D.N."/>
            <person name="O'Neill R.J."/>
            <person name="O'Neill M.J."/>
        </authorList>
    </citation>
    <scope>NUCLEOTIDE SEQUENCE</scope>
</reference>
<feature type="region of interest" description="Disordered" evidence="1">
    <location>
        <begin position="31"/>
        <end position="89"/>
    </location>
</feature>
<proteinExistence type="predicted"/>
<organism evidence="2">
    <name type="scientific">Poeciliopsis prolifica</name>
    <name type="common">blackstripe livebearer</name>
    <dbReference type="NCBI Taxonomy" id="188132"/>
    <lineage>
        <taxon>Eukaryota</taxon>
        <taxon>Metazoa</taxon>
        <taxon>Chordata</taxon>
        <taxon>Craniata</taxon>
        <taxon>Vertebrata</taxon>
        <taxon>Euteleostomi</taxon>
        <taxon>Actinopterygii</taxon>
        <taxon>Neopterygii</taxon>
        <taxon>Teleostei</taxon>
        <taxon>Neoteleostei</taxon>
        <taxon>Acanthomorphata</taxon>
        <taxon>Ovalentaria</taxon>
        <taxon>Atherinomorphae</taxon>
        <taxon>Cyprinodontiformes</taxon>
        <taxon>Poeciliidae</taxon>
        <taxon>Poeciliinae</taxon>
        <taxon>Poeciliopsis</taxon>
    </lineage>
</organism>
<feature type="compositionally biased region" description="Basic and acidic residues" evidence="1">
    <location>
        <begin position="55"/>
        <end position="65"/>
    </location>
</feature>
<dbReference type="EMBL" id="GBYX01476518">
    <property type="protein sequence ID" value="JAO05159.1"/>
    <property type="molecule type" value="Transcribed_RNA"/>
</dbReference>
<gene>
    <name evidence="2" type="primary">PPUP9277</name>
</gene>